<dbReference type="OrthoDB" id="5421601at2759"/>
<dbReference type="InterPro" id="IPR032675">
    <property type="entry name" value="LRR_dom_sf"/>
</dbReference>
<protein>
    <recommendedName>
        <fullName evidence="3">F-box domain-containing protein</fullName>
    </recommendedName>
</protein>
<evidence type="ECO:0000313" key="2">
    <source>
        <dbReference type="Proteomes" id="UP000800093"/>
    </source>
</evidence>
<evidence type="ECO:0008006" key="3">
    <source>
        <dbReference type="Google" id="ProtNLM"/>
    </source>
</evidence>
<reference evidence="2" key="1">
    <citation type="journal article" date="2020" name="Stud. Mycol.">
        <title>101 Dothideomycetes genomes: A test case for predicting lifestyles and emergence of pathogens.</title>
        <authorList>
            <person name="Haridas S."/>
            <person name="Albert R."/>
            <person name="Binder M."/>
            <person name="Bloem J."/>
            <person name="LaButti K."/>
            <person name="Salamov A."/>
            <person name="Andreopoulos B."/>
            <person name="Baker S."/>
            <person name="Barry K."/>
            <person name="Bills G."/>
            <person name="Bluhm B."/>
            <person name="Cannon C."/>
            <person name="Castanera R."/>
            <person name="Culley D."/>
            <person name="Daum C."/>
            <person name="Ezra D."/>
            <person name="Gonzalez J."/>
            <person name="Henrissat B."/>
            <person name="Kuo A."/>
            <person name="Liang C."/>
            <person name="Lipzen A."/>
            <person name="Lutzoni F."/>
            <person name="Magnuson J."/>
            <person name="Mondo S."/>
            <person name="Nolan M."/>
            <person name="Ohm R."/>
            <person name="Pangilinan J."/>
            <person name="Park H.-J."/>
            <person name="Ramirez L."/>
            <person name="Alfaro M."/>
            <person name="Sun H."/>
            <person name="Tritt A."/>
            <person name="Yoshinaga Y."/>
            <person name="Zwiers L.-H."/>
            <person name="Turgeon B."/>
            <person name="Goodwin S."/>
            <person name="Spatafora J."/>
            <person name="Crous P."/>
            <person name="Grigoriev I."/>
        </authorList>
    </citation>
    <scope>NUCLEOTIDE SEQUENCE [LARGE SCALE GENOMIC DNA]</scope>
    <source>
        <strain evidence="2">CBS 304.66</strain>
    </source>
</reference>
<dbReference type="EMBL" id="ML986822">
    <property type="protein sequence ID" value="KAF2257899.1"/>
    <property type="molecule type" value="Genomic_DNA"/>
</dbReference>
<name>A0A9P4K1Q7_9PLEO</name>
<proteinExistence type="predicted"/>
<evidence type="ECO:0000313" key="1">
    <source>
        <dbReference type="EMBL" id="KAF2257899.1"/>
    </source>
</evidence>
<keyword evidence="2" id="KW-1185">Reference proteome</keyword>
<accession>A0A9P4K1Q7</accession>
<sequence>MSLLELPLEILDEIIWLSLPSGIESLALTCKVVYARAAPQIERHNALKRQWRNSVIDSYGPRHSLNALYAIANDPLAAQYIQSFDFWDLNASARDEMGTDDDIGNDPNAMDKIKNMVLSSRPFNLAFTDEWWEGVKGGIREGPDTETSLFPIVTLLSQVPNLTTLRLAPAWEDIDSREDAGSMENNVYVRALDAIVELANNGNNRNMSLSKLETILPFTSEGYEYRVSLQCLQPFMVLKSLRNLYAISCVAVDDGYTGMPFQWRHQDLASPLTKVELAYCCMDSEGLSALVSHTPCLQTFKYSHQTKWHGVQHDWNPGAFIETLSRHCGQSITELAITIDDLYGEIENGASSFLNFPNLEYLEVDVQIFCGPPVESGQRQGMSRILPEGARQWTFTDIPCIGSMLPTSILAVELNTEYPHPDPIALHCLLKDIMPQRRRRLTRLSRVLMRQWQSDSIRLLCEQHEVLLEAFTTQGVPRSFMPRWKREFDQRVGGVTSG</sequence>
<dbReference type="Gene3D" id="3.80.10.10">
    <property type="entry name" value="Ribonuclease Inhibitor"/>
    <property type="match status" value="1"/>
</dbReference>
<dbReference type="Proteomes" id="UP000800093">
    <property type="component" value="Unassembled WGS sequence"/>
</dbReference>
<organism evidence="1 2">
    <name type="scientific">Lojkania enalia</name>
    <dbReference type="NCBI Taxonomy" id="147567"/>
    <lineage>
        <taxon>Eukaryota</taxon>
        <taxon>Fungi</taxon>
        <taxon>Dikarya</taxon>
        <taxon>Ascomycota</taxon>
        <taxon>Pezizomycotina</taxon>
        <taxon>Dothideomycetes</taxon>
        <taxon>Pleosporomycetidae</taxon>
        <taxon>Pleosporales</taxon>
        <taxon>Pleosporales incertae sedis</taxon>
        <taxon>Lojkania</taxon>
    </lineage>
</organism>
<gene>
    <name evidence="1" type="ORF">CC78DRAFT_166694</name>
</gene>
<dbReference type="AlphaFoldDB" id="A0A9P4K1Q7"/>
<comment type="caution">
    <text evidence="1">The sequence shown here is derived from an EMBL/GenBank/DDBJ whole genome shotgun (WGS) entry which is preliminary data.</text>
</comment>